<reference evidence="1" key="1">
    <citation type="submission" date="2014-05" db="EMBL/GenBank/DDBJ databases">
        <authorList>
            <person name="Chronopoulou M."/>
        </authorList>
    </citation>
    <scope>NUCLEOTIDE SEQUENCE</scope>
    <source>
        <tissue evidence="1">Whole organism</tissue>
    </source>
</reference>
<name>A0A0K2UYF8_LEPSM</name>
<accession>A0A0K2UYF8</accession>
<dbReference type="AlphaFoldDB" id="A0A0K2UYF8"/>
<sequence>MNSNSFEANAVPIGRDEQEPLQLKIPLYISCKSFLFNVDPFSKLLCITGRRDLFRMFST</sequence>
<proteinExistence type="predicted"/>
<organism evidence="1">
    <name type="scientific">Lepeophtheirus salmonis</name>
    <name type="common">Salmon louse</name>
    <name type="synonym">Caligus salmonis</name>
    <dbReference type="NCBI Taxonomy" id="72036"/>
    <lineage>
        <taxon>Eukaryota</taxon>
        <taxon>Metazoa</taxon>
        <taxon>Ecdysozoa</taxon>
        <taxon>Arthropoda</taxon>
        <taxon>Crustacea</taxon>
        <taxon>Multicrustacea</taxon>
        <taxon>Hexanauplia</taxon>
        <taxon>Copepoda</taxon>
        <taxon>Siphonostomatoida</taxon>
        <taxon>Caligidae</taxon>
        <taxon>Lepeophtheirus</taxon>
    </lineage>
</organism>
<dbReference type="EMBL" id="HACA01025754">
    <property type="protein sequence ID" value="CDW43115.1"/>
    <property type="molecule type" value="Transcribed_RNA"/>
</dbReference>
<evidence type="ECO:0000313" key="1">
    <source>
        <dbReference type="EMBL" id="CDW43115.1"/>
    </source>
</evidence>
<protein>
    <submittedName>
        <fullName evidence="1">Uncharacterized protein</fullName>
    </submittedName>
</protein>